<evidence type="ECO:0000313" key="2">
    <source>
        <dbReference type="EMBL" id="SVA39324.1"/>
    </source>
</evidence>
<protein>
    <recommendedName>
        <fullName evidence="1">NIF system FeS cluster assembly NifU N-terminal domain-containing protein</fullName>
    </recommendedName>
</protein>
<dbReference type="Gene3D" id="3.90.1010.10">
    <property type="match status" value="1"/>
</dbReference>
<evidence type="ECO:0000259" key="1">
    <source>
        <dbReference type="Pfam" id="PF01592"/>
    </source>
</evidence>
<accession>A0A381VGH9</accession>
<dbReference type="GO" id="GO:0051536">
    <property type="term" value="F:iron-sulfur cluster binding"/>
    <property type="evidence" value="ECO:0007669"/>
    <property type="project" value="InterPro"/>
</dbReference>
<feature type="domain" description="NIF system FeS cluster assembly NifU N-terminal" evidence="1">
    <location>
        <begin position="5"/>
        <end position="80"/>
    </location>
</feature>
<dbReference type="EMBL" id="UINC01008745">
    <property type="protein sequence ID" value="SVA39324.1"/>
    <property type="molecule type" value="Genomic_DNA"/>
</dbReference>
<dbReference type="NCBIfam" id="TIGR01994">
    <property type="entry name" value="SUF_scaf_2"/>
    <property type="match status" value="1"/>
</dbReference>
<gene>
    <name evidence="2" type="ORF">METZ01_LOCUS92178</name>
</gene>
<dbReference type="Pfam" id="PF01592">
    <property type="entry name" value="NifU_N"/>
    <property type="match status" value="1"/>
</dbReference>
<dbReference type="GO" id="GO:0016226">
    <property type="term" value="P:iron-sulfur cluster assembly"/>
    <property type="evidence" value="ECO:0007669"/>
    <property type="project" value="InterPro"/>
</dbReference>
<dbReference type="GO" id="GO:0005506">
    <property type="term" value="F:iron ion binding"/>
    <property type="evidence" value="ECO:0007669"/>
    <property type="project" value="InterPro"/>
</dbReference>
<dbReference type="AlphaFoldDB" id="A0A381VGH9"/>
<dbReference type="CDD" id="cd06664">
    <property type="entry name" value="IscU_like"/>
    <property type="match status" value="1"/>
</dbReference>
<proteinExistence type="predicted"/>
<sequence length="102" mass="10984">MRLSKGNVEDITFNGTGCAISVASSSLMTDKVKGTSVSDSLDLFDKIHRLLTDENDYQTEGLDKLAALSGVRQYPTRVKCASLAWHALKTALTGSETNTSTE</sequence>
<dbReference type="InterPro" id="IPR002871">
    <property type="entry name" value="NIF_FeS_clus_asmbl_NifU_N"/>
</dbReference>
<reference evidence="2" key="1">
    <citation type="submission" date="2018-05" db="EMBL/GenBank/DDBJ databases">
        <authorList>
            <person name="Lanie J.A."/>
            <person name="Ng W.-L."/>
            <person name="Kazmierczak K.M."/>
            <person name="Andrzejewski T.M."/>
            <person name="Davidsen T.M."/>
            <person name="Wayne K.J."/>
            <person name="Tettelin H."/>
            <person name="Glass J.I."/>
            <person name="Rusch D."/>
            <person name="Podicherti R."/>
            <person name="Tsui H.-C.T."/>
            <person name="Winkler M.E."/>
        </authorList>
    </citation>
    <scope>NUCLEOTIDE SEQUENCE</scope>
</reference>
<organism evidence="2">
    <name type="scientific">marine metagenome</name>
    <dbReference type="NCBI Taxonomy" id="408172"/>
    <lineage>
        <taxon>unclassified sequences</taxon>
        <taxon>metagenomes</taxon>
        <taxon>ecological metagenomes</taxon>
    </lineage>
</organism>
<name>A0A381VGH9_9ZZZZ</name>
<dbReference type="SUPFAM" id="SSF82649">
    <property type="entry name" value="SufE/NifU"/>
    <property type="match status" value="1"/>
</dbReference>